<dbReference type="EMBL" id="JADGKB010000209">
    <property type="protein sequence ID" value="KAJ3251000.1"/>
    <property type="molecule type" value="Genomic_DNA"/>
</dbReference>
<name>A0AAD5U8Z8_9FUNG</name>
<comment type="caution">
    <text evidence="3">The sequence shown here is derived from an EMBL/GenBank/DDBJ whole genome shotgun (WGS) entry which is preliminary data.</text>
</comment>
<feature type="chain" id="PRO_5041928668" evidence="2">
    <location>
        <begin position="16"/>
        <end position="368"/>
    </location>
</feature>
<evidence type="ECO:0000256" key="1">
    <source>
        <dbReference type="SAM" id="MobiDB-lite"/>
    </source>
</evidence>
<evidence type="ECO:0000313" key="4">
    <source>
        <dbReference type="Proteomes" id="UP001210925"/>
    </source>
</evidence>
<protein>
    <submittedName>
        <fullName evidence="3">Uncharacterized protein</fullName>
    </submittedName>
</protein>
<evidence type="ECO:0000313" key="3">
    <source>
        <dbReference type="EMBL" id="KAJ3251000.1"/>
    </source>
</evidence>
<accession>A0AAD5U8Z8</accession>
<organism evidence="3 4">
    <name type="scientific">Boothiomyces macroporosus</name>
    <dbReference type="NCBI Taxonomy" id="261099"/>
    <lineage>
        <taxon>Eukaryota</taxon>
        <taxon>Fungi</taxon>
        <taxon>Fungi incertae sedis</taxon>
        <taxon>Chytridiomycota</taxon>
        <taxon>Chytridiomycota incertae sedis</taxon>
        <taxon>Chytridiomycetes</taxon>
        <taxon>Rhizophydiales</taxon>
        <taxon>Terramycetaceae</taxon>
        <taxon>Boothiomyces</taxon>
    </lineage>
</organism>
<feature type="compositionally biased region" description="Low complexity" evidence="1">
    <location>
        <begin position="302"/>
        <end position="338"/>
    </location>
</feature>
<keyword evidence="2" id="KW-0732">Signal</keyword>
<feature type="compositionally biased region" description="Polar residues" evidence="1">
    <location>
        <begin position="197"/>
        <end position="209"/>
    </location>
</feature>
<reference evidence="3" key="1">
    <citation type="submission" date="2020-05" db="EMBL/GenBank/DDBJ databases">
        <title>Phylogenomic resolution of chytrid fungi.</title>
        <authorList>
            <person name="Stajich J.E."/>
            <person name="Amses K."/>
            <person name="Simmons R."/>
            <person name="Seto K."/>
            <person name="Myers J."/>
            <person name="Bonds A."/>
            <person name="Quandt C.A."/>
            <person name="Barry K."/>
            <person name="Liu P."/>
            <person name="Grigoriev I."/>
            <person name="Longcore J.E."/>
            <person name="James T.Y."/>
        </authorList>
    </citation>
    <scope>NUCLEOTIDE SEQUENCE</scope>
    <source>
        <strain evidence="3">PLAUS21</strain>
    </source>
</reference>
<feature type="signal peptide" evidence="2">
    <location>
        <begin position="1"/>
        <end position="15"/>
    </location>
</feature>
<evidence type="ECO:0000256" key="2">
    <source>
        <dbReference type="SAM" id="SignalP"/>
    </source>
</evidence>
<feature type="region of interest" description="Disordered" evidence="1">
    <location>
        <begin position="197"/>
        <end position="368"/>
    </location>
</feature>
<feature type="compositionally biased region" description="Polar residues" evidence="1">
    <location>
        <begin position="267"/>
        <end position="301"/>
    </location>
</feature>
<dbReference type="AlphaFoldDB" id="A0AAD5U8Z8"/>
<keyword evidence="4" id="KW-1185">Reference proteome</keyword>
<gene>
    <name evidence="3" type="ORF">HK103_002940</name>
</gene>
<feature type="compositionally biased region" description="Polar residues" evidence="1">
    <location>
        <begin position="344"/>
        <end position="353"/>
    </location>
</feature>
<sequence>MKSLSTLIFVSSIFAVPVQKVNVQTQVPAAGEVLSGANVATATVFSQTGDPSSQITAQKGQNALTAVRNFLGDVQMVSNAINLIGSGEVTDPATIATLAQVAFNAEINENEQRQILVAAAGQAGAEANSNILTFTPTVLNGLQAIASNPNQNAQQLALMMGTVRDARILPSISNLATAALGNVPVNSIIQATIKEATSSQGNPQNSNSAFLLGTQGKGASGKTVNQKSNSNNNQAGNNSSGDQGAQSSNNGVINDGVNLGGDGPHGNQASRIVGISSSTQDNGNGNENAAQGVTIAKNSNGKQNSKPNSSANKSADAQSNTKGIGNKSNSNSNSASRKSPPPVASSTGHTAGQNAAKGKKIRALSPNL</sequence>
<feature type="compositionally biased region" description="Low complexity" evidence="1">
    <location>
        <begin position="225"/>
        <end position="244"/>
    </location>
</feature>
<proteinExistence type="predicted"/>
<dbReference type="Proteomes" id="UP001210925">
    <property type="component" value="Unassembled WGS sequence"/>
</dbReference>